<evidence type="ECO:0000256" key="1">
    <source>
        <dbReference type="SAM" id="SignalP"/>
    </source>
</evidence>
<feature type="chain" id="PRO_5015083939" evidence="1">
    <location>
        <begin position="21"/>
        <end position="307"/>
    </location>
</feature>
<evidence type="ECO:0000313" key="4">
    <source>
        <dbReference type="Proteomes" id="UP000235388"/>
    </source>
</evidence>
<keyword evidence="1" id="KW-0732">Signal</keyword>
<dbReference type="EMBL" id="PGCJ01000290">
    <property type="protein sequence ID" value="PLW33867.1"/>
    <property type="molecule type" value="Genomic_DNA"/>
</dbReference>
<gene>
    <name evidence="2" type="ORF">PCANC_15026</name>
    <name evidence="3" type="ORF">PCASD_07022</name>
</gene>
<accession>A0A2N5UZT7</accession>
<organism evidence="3 5">
    <name type="scientific">Puccinia coronata f. sp. avenae</name>
    <dbReference type="NCBI Taxonomy" id="200324"/>
    <lineage>
        <taxon>Eukaryota</taxon>
        <taxon>Fungi</taxon>
        <taxon>Dikarya</taxon>
        <taxon>Basidiomycota</taxon>
        <taxon>Pucciniomycotina</taxon>
        <taxon>Pucciniomycetes</taxon>
        <taxon>Pucciniales</taxon>
        <taxon>Pucciniaceae</taxon>
        <taxon>Puccinia</taxon>
    </lineage>
</organism>
<dbReference type="Proteomes" id="UP000235388">
    <property type="component" value="Unassembled WGS sequence"/>
</dbReference>
<reference evidence="4 5" key="1">
    <citation type="submission" date="2017-11" db="EMBL/GenBank/DDBJ databases">
        <title>De novo assembly and phasing of dikaryotic genomes from two isolates of Puccinia coronata f. sp. avenae, the causal agent of oat crown rust.</title>
        <authorList>
            <person name="Miller M.E."/>
            <person name="Zhang Y."/>
            <person name="Omidvar V."/>
            <person name="Sperschneider J."/>
            <person name="Schwessinger B."/>
            <person name="Raley C."/>
            <person name="Palmer J.M."/>
            <person name="Garnica D."/>
            <person name="Upadhyaya N."/>
            <person name="Rathjen J."/>
            <person name="Taylor J.M."/>
            <person name="Park R.F."/>
            <person name="Dodds P.N."/>
            <person name="Hirsch C.D."/>
            <person name="Kianian S.F."/>
            <person name="Figueroa M."/>
        </authorList>
    </citation>
    <scope>NUCLEOTIDE SEQUENCE [LARGE SCALE GENOMIC DNA]</scope>
    <source>
        <strain evidence="2">12NC29</strain>
        <strain evidence="3">12SD80</strain>
    </source>
</reference>
<dbReference type="AlphaFoldDB" id="A0A2N5UZT7"/>
<comment type="caution">
    <text evidence="3">The sequence shown here is derived from an EMBL/GenBank/DDBJ whole genome shotgun (WGS) entry which is preliminary data.</text>
</comment>
<dbReference type="Proteomes" id="UP000235392">
    <property type="component" value="Unassembled WGS sequence"/>
</dbReference>
<dbReference type="EMBL" id="PGCI01000070">
    <property type="protein sequence ID" value="PLW43244.1"/>
    <property type="molecule type" value="Genomic_DNA"/>
</dbReference>
<feature type="signal peptide" evidence="1">
    <location>
        <begin position="1"/>
        <end position="20"/>
    </location>
</feature>
<sequence>MRTILNLLIVGAQLTISCKGMKTGWQADEDELPCMINDWSGEDNEHLRQCTSHIIPQPSSHTSATDWYNSHVNNPYAARNTLSMGETSGRVTSRNNEIAQDAPERTLVGHIHMNKEELPVHKLIFDKNAFANRLNKVEEENVRNRLQFIEETIDKYSTRSSANTPTLMLPRDDLSDFINSFISVKNRPRSNAFQPSTVVSKAITNFLEPVPANFWRSVYHKRLGIDFGAVTQWLEEALRKYNPSPAFMIPRTAERLEQYFLVYIFFVDMIMTTIDLKAADDRIQSFHTAVSKKWLYFRSTYKLDGLL</sequence>
<evidence type="ECO:0000313" key="2">
    <source>
        <dbReference type="EMBL" id="PLW33867.1"/>
    </source>
</evidence>
<proteinExistence type="predicted"/>
<protein>
    <submittedName>
        <fullName evidence="3">Uncharacterized protein</fullName>
    </submittedName>
</protein>
<dbReference type="PROSITE" id="PS51257">
    <property type="entry name" value="PROKAR_LIPOPROTEIN"/>
    <property type="match status" value="1"/>
</dbReference>
<evidence type="ECO:0000313" key="5">
    <source>
        <dbReference type="Proteomes" id="UP000235392"/>
    </source>
</evidence>
<keyword evidence="4" id="KW-1185">Reference proteome</keyword>
<name>A0A2N5UZT7_9BASI</name>
<evidence type="ECO:0000313" key="3">
    <source>
        <dbReference type="EMBL" id="PLW43244.1"/>
    </source>
</evidence>